<sequence>MQALVWITRDPGQSDTVLAATLGRPAMLAHDSAMASYSSTDADELHPAPTPAFYETAWAQRATLGSPVTSTISRQNPTLFKPDLTVAAQAPKLQAGSRKPSPLLRSDAFSSDLQQRNNPNSSPSSLSPPGRSPRERLEALLASETTISSNPNTPSYQPHDAQPTTAQTHAGLCNASASTLPSSPPASPENMLPSRPEPRPVMARNHSKDSQTSSVSSKTAESGRSATQKQSQDSSAAPASVDVAGLVASAGSAEAALAKLLKEKQGADSHNAQLWRLVEKQRAMILGLNKDLEKALKDRDRYRRKLKEVTQNASGAASVHRTDSALDRQEKSSEASATSPVEPSQGIKRADTLDAIAQSPTDGLVASIRRQATDTMSLPESTGDITSIEPSPVSSTSKAAANSRDGPMAQAVESPLASQLEFEQNMAKFPIPATGGLMSSPTSPTSPPFTSASSAPKVAIIEATPLTDGGNFSPRSSKMTRKAAPAPLNLAQPTRPAPAAPTAEAPAESNVDAEPTPDPEELERGRRRTREEDDRVREAYVMAQEEARSLSKKSKSGKSKSKSKGPSDQPQIVEPDAASMPGSSNSGLPSSPRPTHAQTPAASSLLSPSGSESSVNSMAVHRSNFSTPLLSPGLPMSPRPGDRPPLHAPSPRLPKQMAFPMPGQQPPPSPHVQIGHDSDRYTTLISPSALPAPLFAKSAQAQSPPSPKVELAKDIKVDSPRSPQSRSNSDSPESPFPDNVFRGLVSEQYPNLLLPPNAVPLIDVKVFSSRLRPSRHSLLLANPFDEDPVFLLGIYARSNGKQLWRLEKTIHSLPVLHQAVRSVCDFDGKLPDKSLFMGHAPAKIDARRAALNAYFDLLLDTQLNEKAALAVCEFFSTNVMGAEEEQSPTSTHLTVPGMGGSSSPVPLRKEGYLTKRGKNFGGWKARYFVLDGPELKYYDNQNGPQIGVIKLHKAQIGKQSVQASHDASGKEDEIDNQYRHAFLILEPKRKDSSSLVRHVLCAESDEERDAWVASLLQWVDQKDGNSNQHSTGKDSAKSQDQATTAPKPKRKAPTAPSRSEKVDELAKDTDHNDSDAGELIVQGTSYENTVAGEPPIHGTTVGSFNGSRGVVSPSLNGSFSNVFGNQGNPRNTVSISGPTNGAVIQNSEIWGMKTPVKEKKRSIFGFHRARTPSDTASGQSSASSSVLTADRRAPLLRPVFGMPLAEAVESAPPVGVDVHLPAVVYRCIEYLEAQGAANEEGIFRLSGSQNVIKGLRERFNNEGDVKLLDGNYYDVHAVASLLKLYLRELPSSVLTRELHLDFLKSLEIEDREQKVAAINVLVHMLPRPNMELLSNLCSYLADIANASDVNKMNVRNVAIVFAPTLNIPAPLIQLFLTDYPNIFGDEVGEKSPIKEMHATASAAPQESIRSPRHQMFSDLPTPAYNQNTFSQQGLPGFQPLAASTNPNRNTYAPRQTQQFDGSGFPVPPMYQAGGAGEFSSLNALAVPGGDGATGSSKKNRRESSMMGPNFGLVNQRQASRQTLRDTSSSRIPEAFESFAAQQRAREATPERRFQQQTTMF</sequence>
<feature type="compositionally biased region" description="Basic and acidic residues" evidence="2">
    <location>
        <begin position="1058"/>
        <end position="1074"/>
    </location>
</feature>
<dbReference type="EMBL" id="KN847545">
    <property type="protein sequence ID" value="KIW03338.1"/>
    <property type="molecule type" value="Genomic_DNA"/>
</dbReference>
<dbReference type="InterPro" id="IPR011993">
    <property type="entry name" value="PH-like_dom_sf"/>
</dbReference>
<dbReference type="HOGENOM" id="CLU_002671_0_0_1"/>
<feature type="region of interest" description="Disordered" evidence="2">
    <location>
        <begin position="307"/>
        <end position="347"/>
    </location>
</feature>
<dbReference type="FunCoup" id="A0A0D2A996">
    <property type="interactions" value="142"/>
</dbReference>
<dbReference type="Pfam" id="PF00620">
    <property type="entry name" value="RhoGAP"/>
    <property type="match status" value="1"/>
</dbReference>
<gene>
    <name evidence="5" type="ORF">PV09_05548</name>
</gene>
<dbReference type="GeneID" id="27313521"/>
<evidence type="ECO:0000259" key="4">
    <source>
        <dbReference type="PROSITE" id="PS50238"/>
    </source>
</evidence>
<feature type="compositionally biased region" description="Low complexity" evidence="2">
    <location>
        <begin position="579"/>
        <end position="594"/>
    </location>
</feature>
<dbReference type="OrthoDB" id="185175at2759"/>
<dbReference type="GO" id="GO:0007165">
    <property type="term" value="P:signal transduction"/>
    <property type="evidence" value="ECO:0007669"/>
    <property type="project" value="InterPro"/>
</dbReference>
<feature type="compositionally biased region" description="Polar residues" evidence="2">
    <location>
        <begin position="721"/>
        <end position="732"/>
    </location>
</feature>
<evidence type="ECO:0000259" key="3">
    <source>
        <dbReference type="PROSITE" id="PS50003"/>
    </source>
</evidence>
<dbReference type="PANTHER" id="PTHR23176:SF129">
    <property type="entry name" value="RHO GTPASE ACTIVATING PROTEIN AT 16F, ISOFORM E-RELATED"/>
    <property type="match status" value="1"/>
</dbReference>
<feature type="region of interest" description="Disordered" evidence="2">
    <location>
        <begin position="374"/>
        <end position="677"/>
    </location>
</feature>
<feature type="compositionally biased region" description="Basic and acidic residues" evidence="2">
    <location>
        <begin position="710"/>
        <end position="719"/>
    </location>
</feature>
<name>A0A0D2A996_9PEZI</name>
<dbReference type="FunFam" id="2.30.29.30:FF:000452">
    <property type="entry name" value="Rho GTPase activator (Bem3)"/>
    <property type="match status" value="1"/>
</dbReference>
<accession>A0A0D2A996</accession>
<feature type="compositionally biased region" description="Low complexity" evidence="2">
    <location>
        <begin position="603"/>
        <end position="617"/>
    </location>
</feature>
<dbReference type="SUPFAM" id="SSF50729">
    <property type="entry name" value="PH domain-like"/>
    <property type="match status" value="1"/>
</dbReference>
<dbReference type="SUPFAM" id="SSF48350">
    <property type="entry name" value="GTPase activation domain, GAP"/>
    <property type="match status" value="1"/>
</dbReference>
<dbReference type="SMART" id="SM00324">
    <property type="entry name" value="RhoGAP"/>
    <property type="match status" value="1"/>
</dbReference>
<dbReference type="Gene3D" id="1.10.555.10">
    <property type="entry name" value="Rho GTPase activation protein"/>
    <property type="match status" value="1"/>
</dbReference>
<proteinExistence type="predicted"/>
<dbReference type="InParanoid" id="A0A0D2A996"/>
<dbReference type="InterPro" id="IPR050729">
    <property type="entry name" value="Rho-GAP"/>
</dbReference>
<keyword evidence="6" id="KW-1185">Reference proteome</keyword>
<feature type="region of interest" description="Disordered" evidence="2">
    <location>
        <begin position="1489"/>
        <end position="1508"/>
    </location>
</feature>
<dbReference type="PROSITE" id="PS50003">
    <property type="entry name" value="PH_DOMAIN"/>
    <property type="match status" value="1"/>
</dbReference>
<dbReference type="CDD" id="cd13277">
    <property type="entry name" value="PH_Bem3"/>
    <property type="match status" value="1"/>
</dbReference>
<feature type="region of interest" description="Disordered" evidence="2">
    <location>
        <begin position="696"/>
        <end position="740"/>
    </location>
</feature>
<feature type="region of interest" description="Disordered" evidence="2">
    <location>
        <begin position="175"/>
        <end position="237"/>
    </location>
</feature>
<dbReference type="InterPro" id="IPR001849">
    <property type="entry name" value="PH_domain"/>
</dbReference>
<dbReference type="STRING" id="253628.A0A0D2A996"/>
<evidence type="ECO:0000313" key="6">
    <source>
        <dbReference type="Proteomes" id="UP000053259"/>
    </source>
</evidence>
<feature type="compositionally biased region" description="Basic and acidic residues" evidence="2">
    <location>
        <begin position="320"/>
        <end position="333"/>
    </location>
</feature>
<feature type="region of interest" description="Disordered" evidence="2">
    <location>
        <begin position="146"/>
        <end position="165"/>
    </location>
</feature>
<protein>
    <recommendedName>
        <fullName evidence="7">RhoGAP-domain-containing protein</fullName>
    </recommendedName>
</protein>
<feature type="region of interest" description="Disordered" evidence="2">
    <location>
        <begin position="1540"/>
        <end position="1560"/>
    </location>
</feature>
<dbReference type="Gene3D" id="2.30.29.30">
    <property type="entry name" value="Pleckstrin-homology domain (PH domain)/Phosphotyrosine-binding domain (PTB)"/>
    <property type="match status" value="1"/>
</dbReference>
<feature type="compositionally biased region" description="Polar residues" evidence="2">
    <location>
        <begin position="374"/>
        <end position="400"/>
    </location>
</feature>
<feature type="compositionally biased region" description="Low complexity" evidence="2">
    <location>
        <begin position="210"/>
        <end position="222"/>
    </location>
</feature>
<organism evidence="5 6">
    <name type="scientific">Verruconis gallopava</name>
    <dbReference type="NCBI Taxonomy" id="253628"/>
    <lineage>
        <taxon>Eukaryota</taxon>
        <taxon>Fungi</taxon>
        <taxon>Dikarya</taxon>
        <taxon>Ascomycota</taxon>
        <taxon>Pezizomycotina</taxon>
        <taxon>Dothideomycetes</taxon>
        <taxon>Pleosporomycetidae</taxon>
        <taxon>Venturiales</taxon>
        <taxon>Sympoventuriaceae</taxon>
        <taxon>Verruconis</taxon>
    </lineage>
</organism>
<dbReference type="InterPro" id="IPR008936">
    <property type="entry name" value="Rho_GTPase_activation_prot"/>
</dbReference>
<feature type="domain" description="Rho-GAP" evidence="4">
    <location>
        <begin position="1202"/>
        <end position="1416"/>
    </location>
</feature>
<dbReference type="PROSITE" id="PS50238">
    <property type="entry name" value="RHOGAP"/>
    <property type="match status" value="1"/>
</dbReference>
<feature type="compositionally biased region" description="Low complexity" evidence="2">
    <location>
        <begin position="116"/>
        <end position="129"/>
    </location>
</feature>
<dbReference type="GO" id="GO:0005938">
    <property type="term" value="C:cell cortex"/>
    <property type="evidence" value="ECO:0007669"/>
    <property type="project" value="UniProtKB-ARBA"/>
</dbReference>
<evidence type="ECO:0000256" key="2">
    <source>
        <dbReference type="SAM" id="MobiDB-lite"/>
    </source>
</evidence>
<dbReference type="VEuPathDB" id="FungiDB:PV09_05548"/>
<evidence type="ECO:0000256" key="1">
    <source>
        <dbReference type="ARBA" id="ARBA00022468"/>
    </source>
</evidence>
<dbReference type="InterPro" id="IPR000198">
    <property type="entry name" value="RhoGAP_dom"/>
</dbReference>
<feature type="region of interest" description="Disordered" evidence="2">
    <location>
        <begin position="111"/>
        <end position="133"/>
    </location>
</feature>
<feature type="compositionally biased region" description="Basic and acidic residues" evidence="2">
    <location>
        <begin position="1543"/>
        <end position="1553"/>
    </location>
</feature>
<evidence type="ECO:0008006" key="7">
    <source>
        <dbReference type="Google" id="ProtNLM"/>
    </source>
</evidence>
<dbReference type="Proteomes" id="UP000053259">
    <property type="component" value="Unassembled WGS sequence"/>
</dbReference>
<dbReference type="RefSeq" id="XP_016213207.1">
    <property type="nucleotide sequence ID" value="XM_016359068.1"/>
</dbReference>
<evidence type="ECO:0000313" key="5">
    <source>
        <dbReference type="EMBL" id="KIW03338.1"/>
    </source>
</evidence>
<reference evidence="5 6" key="1">
    <citation type="submission" date="2015-01" db="EMBL/GenBank/DDBJ databases">
        <title>The Genome Sequence of Ochroconis gallopava CBS43764.</title>
        <authorList>
            <consortium name="The Broad Institute Genomics Platform"/>
            <person name="Cuomo C."/>
            <person name="de Hoog S."/>
            <person name="Gorbushina A."/>
            <person name="Stielow B."/>
            <person name="Teixiera M."/>
            <person name="Abouelleil A."/>
            <person name="Chapman S.B."/>
            <person name="Priest M."/>
            <person name="Young S.K."/>
            <person name="Wortman J."/>
            <person name="Nusbaum C."/>
            <person name="Birren B."/>
        </authorList>
    </citation>
    <scope>NUCLEOTIDE SEQUENCE [LARGE SCALE GENOMIC DNA]</scope>
    <source>
        <strain evidence="5 6">CBS 43764</strain>
    </source>
</reference>
<feature type="region of interest" description="Disordered" evidence="2">
    <location>
        <begin position="1022"/>
        <end position="1076"/>
    </location>
</feature>
<feature type="compositionally biased region" description="Basic and acidic residues" evidence="2">
    <location>
        <begin position="529"/>
        <end position="538"/>
    </location>
</feature>
<dbReference type="Pfam" id="PF00169">
    <property type="entry name" value="PH"/>
    <property type="match status" value="1"/>
</dbReference>
<keyword evidence="1" id="KW-0343">GTPase activation</keyword>
<feature type="domain" description="PH" evidence="3">
    <location>
        <begin position="906"/>
        <end position="1020"/>
    </location>
</feature>
<feature type="region of interest" description="Disordered" evidence="2">
    <location>
        <begin position="885"/>
        <end position="907"/>
    </location>
</feature>
<feature type="compositionally biased region" description="Low complexity" evidence="2">
    <location>
        <begin position="439"/>
        <end position="456"/>
    </location>
</feature>
<dbReference type="PANTHER" id="PTHR23176">
    <property type="entry name" value="RHO/RAC/CDC GTPASE-ACTIVATING PROTEIN"/>
    <property type="match status" value="1"/>
</dbReference>
<dbReference type="GO" id="GO:0005096">
    <property type="term" value="F:GTPase activator activity"/>
    <property type="evidence" value="ECO:0007669"/>
    <property type="project" value="UniProtKB-KW"/>
</dbReference>
<dbReference type="SMART" id="SM00233">
    <property type="entry name" value="PH"/>
    <property type="match status" value="1"/>
</dbReference>
<feature type="compositionally biased region" description="Basic residues" evidence="2">
    <location>
        <begin position="550"/>
        <end position="563"/>
    </location>
</feature>